<dbReference type="Gene3D" id="2.50.20.10">
    <property type="entry name" value="Lipoprotein localisation LolA/LolB/LppX"/>
    <property type="match status" value="1"/>
</dbReference>
<evidence type="ECO:0000313" key="4">
    <source>
        <dbReference type="Proteomes" id="UP000653472"/>
    </source>
</evidence>
<organism evidence="3 4">
    <name type="scientific">Solimonas marina</name>
    <dbReference type="NCBI Taxonomy" id="2714601"/>
    <lineage>
        <taxon>Bacteria</taxon>
        <taxon>Pseudomonadati</taxon>
        <taxon>Pseudomonadota</taxon>
        <taxon>Gammaproteobacteria</taxon>
        <taxon>Nevskiales</taxon>
        <taxon>Nevskiaceae</taxon>
        <taxon>Solimonas</taxon>
    </lineage>
</organism>
<name>A0A970B3L9_9GAMM</name>
<keyword evidence="4" id="KW-1185">Reference proteome</keyword>
<feature type="chain" id="PRO_5037329724" evidence="2">
    <location>
        <begin position="18"/>
        <end position="457"/>
    </location>
</feature>
<feature type="compositionally biased region" description="Basic and acidic residues" evidence="1">
    <location>
        <begin position="444"/>
        <end position="457"/>
    </location>
</feature>
<dbReference type="Proteomes" id="UP000653472">
    <property type="component" value="Unassembled WGS sequence"/>
</dbReference>
<evidence type="ECO:0000313" key="3">
    <source>
        <dbReference type="EMBL" id="NKF21397.1"/>
    </source>
</evidence>
<dbReference type="CDD" id="cd16329">
    <property type="entry name" value="LolA_like"/>
    <property type="match status" value="1"/>
</dbReference>
<evidence type="ECO:0000256" key="1">
    <source>
        <dbReference type="SAM" id="MobiDB-lite"/>
    </source>
</evidence>
<accession>A0A970B3L9</accession>
<evidence type="ECO:0000256" key="2">
    <source>
        <dbReference type="SAM" id="SignalP"/>
    </source>
</evidence>
<dbReference type="EMBL" id="JAAVXB010000002">
    <property type="protein sequence ID" value="NKF21397.1"/>
    <property type="molecule type" value="Genomic_DNA"/>
</dbReference>
<proteinExistence type="predicted"/>
<protein>
    <submittedName>
        <fullName evidence="3">DUF1329 domain-containing protein</fullName>
    </submittedName>
</protein>
<dbReference type="InterPro" id="IPR010752">
    <property type="entry name" value="DUF1329"/>
</dbReference>
<keyword evidence="2" id="KW-0732">Signal</keyword>
<dbReference type="RefSeq" id="WP_168146668.1">
    <property type="nucleotide sequence ID" value="NZ_JAAVXB010000002.1"/>
</dbReference>
<reference evidence="3" key="1">
    <citation type="submission" date="2020-03" db="EMBL/GenBank/DDBJ databases">
        <title>Solimonas marina sp. nov., isolated from deep seawater of the Pacific Ocean.</title>
        <authorList>
            <person name="Liu X."/>
            <person name="Lai Q."/>
            <person name="Sun F."/>
            <person name="Gai Y."/>
            <person name="Li G."/>
            <person name="Shao Z."/>
        </authorList>
    </citation>
    <scope>NUCLEOTIDE SEQUENCE</scope>
    <source>
        <strain evidence="3">C16B3</strain>
    </source>
</reference>
<sequence>MQLLLVACCFGSAAAHAGEAASPKAVDAAALGGTQLTPYGAEVAGNRDGTIPAWNGGLTAAPPCFAASHGRYCDPYADDRPLYTITAANADEYAALLSPGQRALLAAYPETFRMRVFPTRRSFSNPPAVYAASARNAPVAVLDDDTLKHAATGVPFPIPATGAEVLWNHRLRWRPLVTDRVSTQFTVAADGGASSTRQHELVHFDYGAPDYDLRKARGILLRRMQWIEQPAHLGGVGVLLIDAADPDAFAKRCWQVDPGDRVAQHVPSLAFDMPAIGSEGLRTNDQLDTYFGPLNRYQLELVGKREMIVPANSYALHDAAMSYSTLIGPHHLNPDLTRYELRRVWVVDAKVRPGVAHRYPHRRFYVDEDGWQLRIVDVYDARDRLWQVQEAHTLMAYDRQFELPVAQTVYDLQSSRYLVYGLNNEETEVAYPNLDTGDFGPNDLARRGRPWREGGRS</sequence>
<comment type="caution">
    <text evidence="3">The sequence shown here is derived from an EMBL/GenBank/DDBJ whole genome shotgun (WGS) entry which is preliminary data.</text>
</comment>
<dbReference type="Pfam" id="PF07044">
    <property type="entry name" value="DUF1329"/>
    <property type="match status" value="1"/>
</dbReference>
<gene>
    <name evidence="3" type="ORF">G7Y82_03635</name>
</gene>
<dbReference type="AlphaFoldDB" id="A0A970B3L9"/>
<feature type="signal peptide" evidence="2">
    <location>
        <begin position="1"/>
        <end position="17"/>
    </location>
</feature>
<feature type="region of interest" description="Disordered" evidence="1">
    <location>
        <begin position="433"/>
        <end position="457"/>
    </location>
</feature>